<feature type="domain" description="NfeD1b N-terminal" evidence="9">
    <location>
        <begin position="36"/>
        <end position="136"/>
    </location>
</feature>
<evidence type="ECO:0000259" key="7">
    <source>
        <dbReference type="Pfam" id="PF01957"/>
    </source>
</evidence>
<dbReference type="Pfam" id="PF01957">
    <property type="entry name" value="NfeD"/>
    <property type="match status" value="1"/>
</dbReference>
<evidence type="ECO:0000256" key="2">
    <source>
        <dbReference type="ARBA" id="ARBA00022692"/>
    </source>
</evidence>
<dbReference type="Gene3D" id="2.40.50.140">
    <property type="entry name" value="Nucleic acid-binding proteins"/>
    <property type="match status" value="1"/>
</dbReference>
<dbReference type="InterPro" id="IPR056739">
    <property type="entry name" value="NfeD_membrane"/>
</dbReference>
<feature type="chain" id="PRO_5021293501" evidence="6">
    <location>
        <begin position="25"/>
        <end position="454"/>
    </location>
</feature>
<evidence type="ECO:0000259" key="9">
    <source>
        <dbReference type="Pfam" id="PF25145"/>
    </source>
</evidence>
<feature type="domain" description="NfeD-like C-terminal" evidence="7">
    <location>
        <begin position="395"/>
        <end position="443"/>
    </location>
</feature>
<feature type="transmembrane region" description="Helical" evidence="5">
    <location>
        <begin position="278"/>
        <end position="296"/>
    </location>
</feature>
<dbReference type="Pfam" id="PF24961">
    <property type="entry name" value="NfeD_membrane"/>
    <property type="match status" value="1"/>
</dbReference>
<keyword evidence="4 5" id="KW-0472">Membrane</keyword>
<feature type="transmembrane region" description="Helical" evidence="5">
    <location>
        <begin position="302"/>
        <end position="319"/>
    </location>
</feature>
<dbReference type="Proteomes" id="UP000319255">
    <property type="component" value="Unassembled WGS sequence"/>
</dbReference>
<organism evidence="10 11">
    <name type="scientific">Amaricoccus solimangrovi</name>
    <dbReference type="NCBI Taxonomy" id="2589815"/>
    <lineage>
        <taxon>Bacteria</taxon>
        <taxon>Pseudomonadati</taxon>
        <taxon>Pseudomonadota</taxon>
        <taxon>Alphaproteobacteria</taxon>
        <taxon>Rhodobacterales</taxon>
        <taxon>Paracoccaceae</taxon>
        <taxon>Amaricoccus</taxon>
    </lineage>
</organism>
<gene>
    <name evidence="10" type="ORF">FJM51_09870</name>
</gene>
<dbReference type="EMBL" id="VFRP01000008">
    <property type="protein sequence ID" value="TPE50948.1"/>
    <property type="molecule type" value="Genomic_DNA"/>
</dbReference>
<evidence type="ECO:0000256" key="1">
    <source>
        <dbReference type="ARBA" id="ARBA00004141"/>
    </source>
</evidence>
<feature type="transmembrane region" description="Helical" evidence="5">
    <location>
        <begin position="326"/>
        <end position="345"/>
    </location>
</feature>
<dbReference type="SUPFAM" id="SSF141322">
    <property type="entry name" value="NfeD domain-like"/>
    <property type="match status" value="1"/>
</dbReference>
<reference evidence="10 11" key="1">
    <citation type="submission" date="2019-06" db="EMBL/GenBank/DDBJ databases">
        <title>A novel bacterium of genus Amaricoccus, isolated from marine sediment.</title>
        <authorList>
            <person name="Huang H."/>
            <person name="Mo K."/>
            <person name="Hu Y."/>
        </authorList>
    </citation>
    <scope>NUCLEOTIDE SEQUENCE [LARGE SCALE GENOMIC DNA]</scope>
    <source>
        <strain evidence="10 11">HB172011</strain>
    </source>
</reference>
<dbReference type="InterPro" id="IPR012340">
    <property type="entry name" value="NA-bd_OB-fold"/>
</dbReference>
<dbReference type="InterPro" id="IPR052165">
    <property type="entry name" value="Membrane_assoc_protease"/>
</dbReference>
<protein>
    <submittedName>
        <fullName evidence="10">Nodulation protein NfeD</fullName>
    </submittedName>
</protein>
<feature type="domain" description="NfeD integral membrane" evidence="8">
    <location>
        <begin position="258"/>
        <end position="372"/>
    </location>
</feature>
<comment type="subcellular location">
    <subcellularLocation>
        <location evidence="1">Membrane</location>
        <topology evidence="1">Multi-pass membrane protein</topology>
    </subcellularLocation>
</comment>
<accession>A0A501WNP3</accession>
<dbReference type="GO" id="GO:0016020">
    <property type="term" value="C:membrane"/>
    <property type="evidence" value="ECO:0007669"/>
    <property type="project" value="UniProtKB-SubCell"/>
</dbReference>
<dbReference type="InterPro" id="IPR029045">
    <property type="entry name" value="ClpP/crotonase-like_dom_sf"/>
</dbReference>
<dbReference type="CDD" id="cd07020">
    <property type="entry name" value="Clp_protease_NfeD_1"/>
    <property type="match status" value="1"/>
</dbReference>
<feature type="transmembrane region" description="Helical" evidence="5">
    <location>
        <begin position="249"/>
        <end position="271"/>
    </location>
</feature>
<dbReference type="Pfam" id="PF25145">
    <property type="entry name" value="NfeD1b_N"/>
    <property type="match status" value="1"/>
</dbReference>
<dbReference type="AlphaFoldDB" id="A0A501WNP3"/>
<feature type="transmembrane region" description="Helical" evidence="5">
    <location>
        <begin position="357"/>
        <end position="381"/>
    </location>
</feature>
<dbReference type="RefSeq" id="WP_140453979.1">
    <property type="nucleotide sequence ID" value="NZ_VFRP01000008.1"/>
</dbReference>
<keyword evidence="3 5" id="KW-1133">Transmembrane helix</keyword>
<evidence type="ECO:0000256" key="3">
    <source>
        <dbReference type="ARBA" id="ARBA00022989"/>
    </source>
</evidence>
<dbReference type="InterPro" id="IPR002810">
    <property type="entry name" value="NfeD-like_C"/>
</dbReference>
<comment type="caution">
    <text evidence="10">The sequence shown here is derived from an EMBL/GenBank/DDBJ whole genome shotgun (WGS) entry which is preliminary data.</text>
</comment>
<evidence type="ECO:0000256" key="5">
    <source>
        <dbReference type="SAM" id="Phobius"/>
    </source>
</evidence>
<dbReference type="PANTHER" id="PTHR33507">
    <property type="entry name" value="INNER MEMBRANE PROTEIN YBBJ"/>
    <property type="match status" value="1"/>
</dbReference>
<keyword evidence="6" id="KW-0732">Signal</keyword>
<dbReference type="SUPFAM" id="SSF52096">
    <property type="entry name" value="ClpP/crotonase"/>
    <property type="match status" value="1"/>
</dbReference>
<dbReference type="PANTHER" id="PTHR33507:SF4">
    <property type="entry name" value="NODULATION COMPETITIVENESS PROTEIN NFED"/>
    <property type="match status" value="1"/>
</dbReference>
<proteinExistence type="predicted"/>
<dbReference type="InterPro" id="IPR056738">
    <property type="entry name" value="NfeD1b_N"/>
</dbReference>
<feature type="signal peptide" evidence="6">
    <location>
        <begin position="1"/>
        <end position="24"/>
    </location>
</feature>
<evidence type="ECO:0000313" key="10">
    <source>
        <dbReference type="EMBL" id="TPE50948.1"/>
    </source>
</evidence>
<evidence type="ECO:0000259" key="8">
    <source>
        <dbReference type="Pfam" id="PF24961"/>
    </source>
</evidence>
<evidence type="ECO:0000256" key="6">
    <source>
        <dbReference type="SAM" id="SignalP"/>
    </source>
</evidence>
<dbReference type="Gene3D" id="3.90.226.10">
    <property type="entry name" value="2-enoyl-CoA Hydratase, Chain A, domain 1"/>
    <property type="match status" value="1"/>
</dbReference>
<evidence type="ECO:0000256" key="4">
    <source>
        <dbReference type="ARBA" id="ARBA00023136"/>
    </source>
</evidence>
<keyword evidence="11" id="KW-1185">Reference proteome</keyword>
<dbReference type="FunFam" id="3.90.226.10:FF:000089">
    <property type="entry name" value="Membrane-bound serine protease"/>
    <property type="match status" value="1"/>
</dbReference>
<dbReference type="OrthoDB" id="5289056at2"/>
<keyword evidence="2 5" id="KW-0812">Transmembrane</keyword>
<sequence length="454" mass="46516">MRRLALLAALAAALALAAVLSAQAAPVPAGGPRVVLMTAIEGPIGPATVKHVDRVIRLAEDRRAAALVLRIDTPGGLAEAMRRIVSAILASRVPVIGYVAPSGGHAASAGTYILYATHVAAMAPGTNLGAATPVRIGGLPEGLPGGAEKPAPEDAHAAKATNDAVALIRSLAEMRGRNADWAERAVRQAESLSAEAALREHVIDIVARNLPELLAAADGRIVEVDGAKVTLAVAGPPVETVEMSATTRLLAVLSNPDLALVLMMIGIYGLIFEFLNPGAVAPGVIGAICLTLALYGLNQLPLDYAGLALIGLGAAFMAFEAVTPSFGVLGAGGLVAFVLGASILIETDVPEYQISWWTIAALGTVGAAAFALLLGATIRAYRRAPASGRARMTSAPARVLEWSGEAGFVWAEGERWQAAGPPGLKPGEEVRVRGREGLVLHVEAAPGDGVQERG</sequence>
<evidence type="ECO:0000313" key="11">
    <source>
        <dbReference type="Proteomes" id="UP000319255"/>
    </source>
</evidence>
<name>A0A501WNP3_9RHOB</name>